<evidence type="ECO:0008006" key="6">
    <source>
        <dbReference type="Google" id="ProtNLM"/>
    </source>
</evidence>
<keyword evidence="3" id="KW-0732">Signal</keyword>
<dbReference type="GO" id="GO:0005576">
    <property type="term" value="C:extracellular region"/>
    <property type="evidence" value="ECO:0007669"/>
    <property type="project" value="UniProtKB-SubCell"/>
</dbReference>
<sequence>MWRALLIFAFPTFLNRNTTLCVFVPLCNKKSLFTSKKCESKLLSPFLRYGKYCGLLYSRCPEERPYDSLDACCMKHDACIQAKNNDYLSQKCSQNLLNCMTNFKNSRGRTFKGSKCEVEDVDVLSIVMEAALLAGRYLHKP</sequence>
<accession>A0ABD3KXA6</accession>
<protein>
    <recommendedName>
        <fullName evidence="6">Phospholipase A(2)</fullName>
    </recommendedName>
</protein>
<dbReference type="SUPFAM" id="SSF48619">
    <property type="entry name" value="Phospholipase A2, PLA2"/>
    <property type="match status" value="1"/>
</dbReference>
<reference evidence="4 5" key="1">
    <citation type="submission" date="2024-11" db="EMBL/GenBank/DDBJ databases">
        <title>Chromosome-level genome assembly of Eucalyptus globulus Labill. provides insights into its genome evolution.</title>
        <authorList>
            <person name="Li X."/>
        </authorList>
    </citation>
    <scope>NUCLEOTIDE SEQUENCE [LARGE SCALE GENOMIC DNA]</scope>
    <source>
        <strain evidence="4">CL2024</strain>
        <tissue evidence="4">Fresh tender leaves</tissue>
    </source>
</reference>
<evidence type="ECO:0000256" key="1">
    <source>
        <dbReference type="ARBA" id="ARBA00004613"/>
    </source>
</evidence>
<dbReference type="Gene3D" id="1.20.90.10">
    <property type="entry name" value="Phospholipase A2 domain"/>
    <property type="match status" value="1"/>
</dbReference>
<dbReference type="Proteomes" id="UP001634007">
    <property type="component" value="Unassembled WGS sequence"/>
</dbReference>
<dbReference type="CDD" id="cd04706">
    <property type="entry name" value="PLA2_plant"/>
    <property type="match status" value="1"/>
</dbReference>
<proteinExistence type="predicted"/>
<dbReference type="InterPro" id="IPR033113">
    <property type="entry name" value="PLA2_histidine"/>
</dbReference>
<evidence type="ECO:0000313" key="4">
    <source>
        <dbReference type="EMBL" id="KAL3744364.1"/>
    </source>
</evidence>
<comment type="subcellular location">
    <subcellularLocation>
        <location evidence="1">Secreted</location>
    </subcellularLocation>
</comment>
<dbReference type="AlphaFoldDB" id="A0ABD3KXA6"/>
<dbReference type="InterPro" id="IPR036444">
    <property type="entry name" value="PLipase_A2_dom_sf"/>
</dbReference>
<comment type="caution">
    <text evidence="4">The sequence shown here is derived from an EMBL/GenBank/DDBJ whole genome shotgun (WGS) entry which is preliminary data.</text>
</comment>
<evidence type="ECO:0000313" key="5">
    <source>
        <dbReference type="Proteomes" id="UP001634007"/>
    </source>
</evidence>
<dbReference type="EMBL" id="JBJKBG010000003">
    <property type="protein sequence ID" value="KAL3744364.1"/>
    <property type="molecule type" value="Genomic_DNA"/>
</dbReference>
<dbReference type="PROSITE" id="PS00118">
    <property type="entry name" value="PA2_HIS"/>
    <property type="match status" value="1"/>
</dbReference>
<evidence type="ECO:0000256" key="2">
    <source>
        <dbReference type="ARBA" id="ARBA00022525"/>
    </source>
</evidence>
<keyword evidence="2" id="KW-0964">Secreted</keyword>
<feature type="signal peptide" evidence="3">
    <location>
        <begin position="1"/>
        <end position="19"/>
    </location>
</feature>
<gene>
    <name evidence="4" type="ORF">ACJRO7_013606</name>
</gene>
<keyword evidence="5" id="KW-1185">Reference proteome</keyword>
<name>A0ABD3KXA6_EUCGL</name>
<feature type="chain" id="PRO_5044815875" description="Phospholipase A(2)" evidence="3">
    <location>
        <begin position="20"/>
        <end position="141"/>
    </location>
</feature>
<evidence type="ECO:0000256" key="3">
    <source>
        <dbReference type="SAM" id="SignalP"/>
    </source>
</evidence>
<organism evidence="4 5">
    <name type="scientific">Eucalyptus globulus</name>
    <name type="common">Tasmanian blue gum</name>
    <dbReference type="NCBI Taxonomy" id="34317"/>
    <lineage>
        <taxon>Eukaryota</taxon>
        <taxon>Viridiplantae</taxon>
        <taxon>Streptophyta</taxon>
        <taxon>Embryophyta</taxon>
        <taxon>Tracheophyta</taxon>
        <taxon>Spermatophyta</taxon>
        <taxon>Magnoliopsida</taxon>
        <taxon>eudicotyledons</taxon>
        <taxon>Gunneridae</taxon>
        <taxon>Pentapetalae</taxon>
        <taxon>rosids</taxon>
        <taxon>malvids</taxon>
        <taxon>Myrtales</taxon>
        <taxon>Myrtaceae</taxon>
        <taxon>Myrtoideae</taxon>
        <taxon>Eucalypteae</taxon>
        <taxon>Eucalyptus</taxon>
    </lineage>
</organism>